<accession>A0A3D0WDY9</accession>
<dbReference type="InterPro" id="IPR012373">
    <property type="entry name" value="Ferrdict_sens_TM"/>
</dbReference>
<dbReference type="EMBL" id="DOYJ01000331">
    <property type="protein sequence ID" value="HCB76842.1"/>
    <property type="molecule type" value="Genomic_DNA"/>
</dbReference>
<proteinExistence type="predicted"/>
<feature type="domain" description="FecR protein" evidence="1">
    <location>
        <begin position="108"/>
        <end position="199"/>
    </location>
</feature>
<dbReference type="Proteomes" id="UP000262699">
    <property type="component" value="Unassembled WGS sequence"/>
</dbReference>
<evidence type="ECO:0000313" key="2">
    <source>
        <dbReference type="EMBL" id="HCB76842.1"/>
    </source>
</evidence>
<name>A0A3D0WDY9_9SPHN</name>
<dbReference type="PIRSF" id="PIRSF018266">
    <property type="entry name" value="FecR"/>
    <property type="match status" value="1"/>
</dbReference>
<dbReference type="AlphaFoldDB" id="A0A3D0WDY9"/>
<dbReference type="GO" id="GO:0016989">
    <property type="term" value="F:sigma factor antagonist activity"/>
    <property type="evidence" value="ECO:0007669"/>
    <property type="project" value="TreeGrafter"/>
</dbReference>
<protein>
    <submittedName>
        <fullName evidence="2">Iron dicitrate transport regulator FecR</fullName>
    </submittedName>
</protein>
<dbReference type="Pfam" id="PF04773">
    <property type="entry name" value="FecR"/>
    <property type="match status" value="1"/>
</dbReference>
<dbReference type="InterPro" id="IPR006860">
    <property type="entry name" value="FecR"/>
</dbReference>
<comment type="caution">
    <text evidence="2">The sequence shown here is derived from an EMBL/GenBank/DDBJ whole genome shotgun (WGS) entry which is preliminary data.</text>
</comment>
<evidence type="ECO:0000313" key="3">
    <source>
        <dbReference type="Proteomes" id="UP000262699"/>
    </source>
</evidence>
<sequence length="315" mass="32846">MGVAVDGREPAAEIEAAAARWIAARDAAPGDPVLAAAIERWADGDTRRRGALIRAEAIWLTMAGANASTEAPPATRASRRGLLAAGLAAVAVLGGVGTWIGSERTTSYATEIGQRRRVALADGSTMILNTASASSVAMTSDRRRIDLSAGEAWFAVAHDRARPFVVSAGDIRVEAVGTAFAVRRTGDDAEVVVTEGRVRVWSEANPARFSTLDAGQRAAVSRATGVAAPERVGAAVADALAWRTGEVVLDGMTLGDAAAEFNRYSTRQLAVEASLADRRIVGRFRAGDIDGFARAAAIVAGGRVEQAEGKIRITR</sequence>
<dbReference type="PANTHER" id="PTHR30273">
    <property type="entry name" value="PERIPLASMIC SIGNAL SENSOR AND SIGMA FACTOR ACTIVATOR FECR-RELATED"/>
    <property type="match status" value="1"/>
</dbReference>
<evidence type="ECO:0000259" key="1">
    <source>
        <dbReference type="Pfam" id="PF04773"/>
    </source>
</evidence>
<gene>
    <name evidence="2" type="ORF">DEP91_11835</name>
</gene>
<dbReference type="PANTHER" id="PTHR30273:SF2">
    <property type="entry name" value="PROTEIN FECR"/>
    <property type="match status" value="1"/>
</dbReference>
<dbReference type="Gene3D" id="2.60.120.1440">
    <property type="match status" value="1"/>
</dbReference>
<reference evidence="2 3" key="1">
    <citation type="journal article" date="2018" name="Nat. Biotechnol.">
        <title>A standardized bacterial taxonomy based on genome phylogeny substantially revises the tree of life.</title>
        <authorList>
            <person name="Parks D.H."/>
            <person name="Chuvochina M."/>
            <person name="Waite D.W."/>
            <person name="Rinke C."/>
            <person name="Skarshewski A."/>
            <person name="Chaumeil P.A."/>
            <person name="Hugenholtz P."/>
        </authorList>
    </citation>
    <scope>NUCLEOTIDE SEQUENCE [LARGE SCALE GENOMIC DNA]</scope>
    <source>
        <strain evidence="2">UBA9015</strain>
    </source>
</reference>
<organism evidence="2 3">
    <name type="scientific">Sphingomonas bacterium</name>
    <dbReference type="NCBI Taxonomy" id="1895847"/>
    <lineage>
        <taxon>Bacteria</taxon>
        <taxon>Pseudomonadati</taxon>
        <taxon>Pseudomonadota</taxon>
        <taxon>Alphaproteobacteria</taxon>
        <taxon>Sphingomonadales</taxon>
        <taxon>Sphingomonadaceae</taxon>
        <taxon>Sphingomonas</taxon>
    </lineage>
</organism>